<dbReference type="InterPro" id="IPR058530">
    <property type="entry name" value="Baseplate_J-like_C"/>
</dbReference>
<name>A0A7T3BRZ6_9BURK</name>
<evidence type="ECO:0000313" key="4">
    <source>
        <dbReference type="Proteomes" id="UP000594903"/>
    </source>
</evidence>
<evidence type="ECO:0000259" key="2">
    <source>
        <dbReference type="Pfam" id="PF26079"/>
    </source>
</evidence>
<reference evidence="3 4" key="1">
    <citation type="submission" date="2020-12" db="EMBL/GenBank/DDBJ databases">
        <title>FDA dAtabase for Regulatory Grade micrObial Sequences (FDA-ARGOS): Supporting development and validation of Infectious Disease Dx tests.</title>
        <authorList>
            <person name="Sproer C."/>
            <person name="Gronow S."/>
            <person name="Severitt S."/>
            <person name="Schroder I."/>
            <person name="Tallon L."/>
            <person name="Sadzewicz L."/>
            <person name="Zhao X."/>
            <person name="Boylan J."/>
            <person name="Ott S."/>
            <person name="Bowen H."/>
            <person name="Vavikolanu K."/>
            <person name="Mehta A."/>
            <person name="Aluvathingal J."/>
            <person name="Nadendla S."/>
            <person name="Lowell S."/>
            <person name="Myers T."/>
            <person name="Yan Y."/>
            <person name="Sichtig H."/>
        </authorList>
    </citation>
    <scope>NUCLEOTIDE SEQUENCE [LARGE SCALE GENOMIC DNA]</scope>
    <source>
        <strain evidence="3 4">FDAARGOS_872</strain>
    </source>
</reference>
<dbReference type="Pfam" id="PF26079">
    <property type="entry name" value="Baseplate_J_C"/>
    <property type="match status" value="1"/>
</dbReference>
<proteinExistence type="predicted"/>
<protein>
    <submittedName>
        <fullName evidence="3">Baseplate J/gp47 family protein</fullName>
    </submittedName>
</protein>
<evidence type="ECO:0000313" key="3">
    <source>
        <dbReference type="EMBL" id="QPT40778.1"/>
    </source>
</evidence>
<accession>A0A7T3BRZ6</accession>
<dbReference type="Proteomes" id="UP000594903">
    <property type="component" value="Chromosome"/>
</dbReference>
<keyword evidence="4" id="KW-1185">Reference proteome</keyword>
<feature type="domain" description="Baseplate J-like C-terminal" evidence="2">
    <location>
        <begin position="101"/>
        <end position="181"/>
    </location>
</feature>
<dbReference type="EMBL" id="CP065725">
    <property type="protein sequence ID" value="QPT40778.1"/>
    <property type="molecule type" value="Genomic_DNA"/>
</dbReference>
<sequence>MPDSSNPLSDILGAVHIEAPELFTTCGSVAAYKYHTLAVSQSIIDVDVRSPSAGKVEVTVLTRTGSPSAILISEINSYLSAEERRPLCDTVLVRAPIKVEYSVDASLILLNGYDSINVKNEAEFSLRQYLSMSQGRLGKDILPLEIMTALKVDGVYDVVLHNPTAKKLDMTQWGFCTDINLSLMEQRENG</sequence>
<organism evidence="3 4">
    <name type="scientific">Oligella ureolytica</name>
    <dbReference type="NCBI Taxonomy" id="90244"/>
    <lineage>
        <taxon>Bacteria</taxon>
        <taxon>Pseudomonadati</taxon>
        <taxon>Pseudomonadota</taxon>
        <taxon>Betaproteobacteria</taxon>
        <taxon>Burkholderiales</taxon>
        <taxon>Alcaligenaceae</taxon>
        <taxon>Oligella</taxon>
    </lineage>
</organism>
<dbReference type="Pfam" id="PF26078">
    <property type="entry name" value="Baseplate_J_M"/>
    <property type="match status" value="1"/>
</dbReference>
<feature type="domain" description="Baseplate J-like central" evidence="1">
    <location>
        <begin position="25"/>
        <end position="95"/>
    </location>
</feature>
<evidence type="ECO:0000259" key="1">
    <source>
        <dbReference type="Pfam" id="PF26078"/>
    </source>
</evidence>
<gene>
    <name evidence="3" type="ORF">I6G29_04185</name>
</gene>
<dbReference type="InterPro" id="IPR058531">
    <property type="entry name" value="Baseplate_J_M"/>
</dbReference>